<name>A0A3B0VGZ4_9ZZZZ</name>
<dbReference type="Gene3D" id="3.90.79.10">
    <property type="entry name" value="Nucleoside Triphosphate Pyrophosphohydrolase"/>
    <property type="match status" value="1"/>
</dbReference>
<dbReference type="CDD" id="cd04511">
    <property type="entry name" value="NUDIX_Hydrolase"/>
    <property type="match status" value="1"/>
</dbReference>
<accession>A0A3B0VGZ4</accession>
<feature type="non-terminal residue" evidence="2">
    <location>
        <position position="1"/>
    </location>
</feature>
<dbReference type="Pfam" id="PF00293">
    <property type="entry name" value="NUDIX"/>
    <property type="match status" value="1"/>
</dbReference>
<feature type="domain" description="Nudix hydrolase" evidence="1">
    <location>
        <begin position="4"/>
        <end position="131"/>
    </location>
</feature>
<dbReference type="AlphaFoldDB" id="A0A3B0VGZ4"/>
<gene>
    <name evidence="2" type="ORF">MNBD_GAMMA01-854</name>
</gene>
<dbReference type="PROSITE" id="PS51462">
    <property type="entry name" value="NUDIX"/>
    <property type="match status" value="1"/>
</dbReference>
<dbReference type="PANTHER" id="PTHR43222:SF2">
    <property type="entry name" value="NUDIX HYDROLASE 23, CHLOROPLASTIC"/>
    <property type="match status" value="1"/>
</dbReference>
<protein>
    <recommendedName>
        <fullName evidence="1">Nudix hydrolase domain-containing protein</fullName>
    </recommendedName>
</protein>
<reference evidence="2" key="1">
    <citation type="submission" date="2018-06" db="EMBL/GenBank/DDBJ databases">
        <authorList>
            <person name="Zhirakovskaya E."/>
        </authorList>
    </citation>
    <scope>NUCLEOTIDE SEQUENCE</scope>
</reference>
<dbReference type="InterPro" id="IPR000086">
    <property type="entry name" value="NUDIX_hydrolase_dom"/>
</dbReference>
<dbReference type="PANTHER" id="PTHR43222">
    <property type="entry name" value="NUDIX HYDROLASE 23"/>
    <property type="match status" value="1"/>
</dbReference>
<evidence type="ECO:0000259" key="1">
    <source>
        <dbReference type="PROSITE" id="PS51462"/>
    </source>
</evidence>
<proteinExistence type="predicted"/>
<evidence type="ECO:0000313" key="2">
    <source>
        <dbReference type="EMBL" id="VAW39920.1"/>
    </source>
</evidence>
<dbReference type="SUPFAM" id="SSF55811">
    <property type="entry name" value="Nudix"/>
    <property type="match status" value="1"/>
</dbReference>
<sequence>HYQNPKIVTGVIVEHHGQILLAKRAIEPRYGTWTIPAGFMELQETMQVGAARECLEETEAKLKNIKLFGVYNIIPNSQVYSIFRAQLADAHFRATVESLAVKLFDPENIPWDELAFPCVSQALARFIQEKASQHFTIQLEDIEDDFVGSQSSYYFDK</sequence>
<dbReference type="InterPro" id="IPR015797">
    <property type="entry name" value="NUDIX_hydrolase-like_dom_sf"/>
</dbReference>
<organism evidence="2">
    <name type="scientific">hydrothermal vent metagenome</name>
    <dbReference type="NCBI Taxonomy" id="652676"/>
    <lineage>
        <taxon>unclassified sequences</taxon>
        <taxon>metagenomes</taxon>
        <taxon>ecological metagenomes</taxon>
    </lineage>
</organism>
<dbReference type="EMBL" id="UOEW01000251">
    <property type="protein sequence ID" value="VAW39920.1"/>
    <property type="molecule type" value="Genomic_DNA"/>
</dbReference>